<dbReference type="EMBL" id="GGEC01062519">
    <property type="protein sequence ID" value="MBX43003.1"/>
    <property type="molecule type" value="Transcribed_RNA"/>
</dbReference>
<accession>A0A2P2NKL6</accession>
<protein>
    <submittedName>
        <fullName evidence="1">Uncharacterized protein</fullName>
    </submittedName>
</protein>
<name>A0A2P2NKL6_RHIMU</name>
<reference evidence="1" key="1">
    <citation type="submission" date="2018-02" db="EMBL/GenBank/DDBJ databases">
        <title>Rhizophora mucronata_Transcriptome.</title>
        <authorList>
            <person name="Meera S.P."/>
            <person name="Sreeshan A."/>
            <person name="Augustine A."/>
        </authorList>
    </citation>
    <scope>NUCLEOTIDE SEQUENCE</scope>
    <source>
        <tissue evidence="1">Leaf</tissue>
    </source>
</reference>
<proteinExistence type="predicted"/>
<evidence type="ECO:0000313" key="1">
    <source>
        <dbReference type="EMBL" id="MBX43003.1"/>
    </source>
</evidence>
<sequence length="66" mass="7642">MCFYQPPICLYIIEFTHSWVVMIASVEIGQLISKCGSTFPIILQCRLVVIYDEMNDSKRICLKLIN</sequence>
<dbReference type="AlphaFoldDB" id="A0A2P2NKL6"/>
<organism evidence="1">
    <name type="scientific">Rhizophora mucronata</name>
    <name type="common">Asiatic mangrove</name>
    <dbReference type="NCBI Taxonomy" id="61149"/>
    <lineage>
        <taxon>Eukaryota</taxon>
        <taxon>Viridiplantae</taxon>
        <taxon>Streptophyta</taxon>
        <taxon>Embryophyta</taxon>
        <taxon>Tracheophyta</taxon>
        <taxon>Spermatophyta</taxon>
        <taxon>Magnoliopsida</taxon>
        <taxon>eudicotyledons</taxon>
        <taxon>Gunneridae</taxon>
        <taxon>Pentapetalae</taxon>
        <taxon>rosids</taxon>
        <taxon>fabids</taxon>
        <taxon>Malpighiales</taxon>
        <taxon>Rhizophoraceae</taxon>
        <taxon>Rhizophora</taxon>
    </lineage>
</organism>